<dbReference type="Pfam" id="PF10475">
    <property type="entry name" value="Vps54_N"/>
    <property type="match status" value="2"/>
</dbReference>
<dbReference type="PANTHER" id="PTHR13258">
    <property type="entry name" value="SYNDETIN"/>
    <property type="match status" value="1"/>
</dbReference>
<evidence type="ECO:0000256" key="3">
    <source>
        <dbReference type="ARBA" id="ARBA00023054"/>
    </source>
</evidence>
<reference evidence="7 8" key="1">
    <citation type="submission" date="2010-05" db="EMBL/GenBank/DDBJ databases">
        <title>The Genome Sequence of Thecamonas trahens ATCC 50062.</title>
        <authorList>
            <consortium name="The Broad Institute Genome Sequencing Platform"/>
            <person name="Russ C."/>
            <person name="Cuomo C."/>
            <person name="Shea T."/>
            <person name="Young S.K."/>
            <person name="Zeng Q."/>
            <person name="Koehrsen M."/>
            <person name="Haas B."/>
            <person name="Borodovsky M."/>
            <person name="Guigo R."/>
            <person name="Alvarado L."/>
            <person name="Berlin A."/>
            <person name="Bochicchio J."/>
            <person name="Borenstein D."/>
            <person name="Chapman S."/>
            <person name="Chen Z."/>
            <person name="Freedman E."/>
            <person name="Gellesch M."/>
            <person name="Goldberg J."/>
            <person name="Griggs A."/>
            <person name="Gujja S."/>
            <person name="Heilman E."/>
            <person name="Heiman D."/>
            <person name="Hepburn T."/>
            <person name="Howarth C."/>
            <person name="Jen D."/>
            <person name="Larson L."/>
            <person name="Mehta T."/>
            <person name="Park D."/>
            <person name="Pearson M."/>
            <person name="Roberts A."/>
            <person name="Saif S."/>
            <person name="Shenoy N."/>
            <person name="Sisk P."/>
            <person name="Stolte C."/>
            <person name="Sykes S."/>
            <person name="Thomson T."/>
            <person name="Walk T."/>
            <person name="White J."/>
            <person name="Yandava C."/>
            <person name="Burger G."/>
            <person name="Gray M.W."/>
            <person name="Holland P.W.H."/>
            <person name="King N."/>
            <person name="Lang F.B.F."/>
            <person name="Roger A.J."/>
            <person name="Ruiz-Trillo I."/>
            <person name="Lander E."/>
            <person name="Nusbaum C."/>
        </authorList>
    </citation>
    <scope>NUCLEOTIDE SEQUENCE [LARGE SCALE GENOMIC DNA]</scope>
    <source>
        <strain evidence="7 8">ATCC 50062</strain>
    </source>
</reference>
<evidence type="ECO:0000259" key="5">
    <source>
        <dbReference type="Pfam" id="PF10474"/>
    </source>
</evidence>
<evidence type="ECO:0000256" key="1">
    <source>
        <dbReference type="ARBA" id="ARBA00022448"/>
    </source>
</evidence>
<evidence type="ECO:0000313" key="7">
    <source>
        <dbReference type="EMBL" id="KNC52201.1"/>
    </source>
</evidence>
<evidence type="ECO:0000256" key="4">
    <source>
        <dbReference type="SAM" id="MobiDB-lite"/>
    </source>
</evidence>
<dbReference type="RefSeq" id="XP_013762204.1">
    <property type="nucleotide sequence ID" value="XM_013906750.1"/>
</dbReference>
<feature type="region of interest" description="Disordered" evidence="4">
    <location>
        <begin position="611"/>
        <end position="683"/>
    </location>
</feature>
<dbReference type="AlphaFoldDB" id="A0A0L0DJF5"/>
<proteinExistence type="predicted"/>
<dbReference type="GeneID" id="25560801"/>
<dbReference type="STRING" id="461836.A0A0L0DJF5"/>
<feature type="domain" description="Vacuolar protein sorting-associated protein 54 N-terminal" evidence="6">
    <location>
        <begin position="10"/>
        <end position="168"/>
    </location>
</feature>
<evidence type="ECO:0000313" key="8">
    <source>
        <dbReference type="Proteomes" id="UP000054408"/>
    </source>
</evidence>
<dbReference type="InterPro" id="IPR019514">
    <property type="entry name" value="Syndetin_C"/>
</dbReference>
<dbReference type="PANTHER" id="PTHR13258:SF0">
    <property type="entry name" value="SYNDETIN"/>
    <property type="match status" value="1"/>
</dbReference>
<organism evidence="7 8">
    <name type="scientific">Thecamonas trahens ATCC 50062</name>
    <dbReference type="NCBI Taxonomy" id="461836"/>
    <lineage>
        <taxon>Eukaryota</taxon>
        <taxon>Apusozoa</taxon>
        <taxon>Apusomonadida</taxon>
        <taxon>Apusomonadidae</taxon>
        <taxon>Thecamonas</taxon>
    </lineage>
</organism>
<dbReference type="OrthoDB" id="10263345at2759"/>
<feature type="domain" description="Syndetin C-terminal" evidence="5">
    <location>
        <begin position="753"/>
        <end position="985"/>
    </location>
</feature>
<dbReference type="InterPro" id="IPR019515">
    <property type="entry name" value="VPS54_N"/>
</dbReference>
<keyword evidence="2" id="KW-0653">Protein transport</keyword>
<gene>
    <name evidence="7" type="ORF">AMSG_01028</name>
</gene>
<keyword evidence="8" id="KW-1185">Reference proteome</keyword>
<evidence type="ECO:0000259" key="6">
    <source>
        <dbReference type="Pfam" id="PF10475"/>
    </source>
</evidence>
<dbReference type="GO" id="GO:0000149">
    <property type="term" value="F:SNARE binding"/>
    <property type="evidence" value="ECO:0007669"/>
    <property type="project" value="TreeGrafter"/>
</dbReference>
<evidence type="ECO:0000256" key="2">
    <source>
        <dbReference type="ARBA" id="ARBA00022927"/>
    </source>
</evidence>
<keyword evidence="1" id="KW-0813">Transport</keyword>
<protein>
    <submittedName>
        <fullName evidence="7">Uncharacterized protein</fullName>
    </submittedName>
</protein>
<feature type="compositionally biased region" description="Gly residues" evidence="4">
    <location>
        <begin position="635"/>
        <end position="669"/>
    </location>
</feature>
<feature type="region of interest" description="Disordered" evidence="4">
    <location>
        <begin position="177"/>
        <end position="200"/>
    </location>
</feature>
<dbReference type="GO" id="GO:0015031">
    <property type="term" value="P:protein transport"/>
    <property type="evidence" value="ECO:0007669"/>
    <property type="project" value="UniProtKB-KW"/>
</dbReference>
<sequence length="991" mass="104672">MVLVRPKDFEVDEAFFETGRDGLAYVFESLPGGGRGSTVPVDWLEEQEAVLDAGLARIQRVLDARLKESYDSFVSGMQRVREVETDLQFAGVICSNGRRNLGAARDNLTTSGLAVSSAVECKATATAVLDLLSVLSSLEQAPAAIDAQLELGAFADAVTLADEVLAALDAAEARVAEADKVDEEEDENGKCDEVADDSPVEDQAAREPPTLVCASHLRAQVTNARNAAVVSMGDAIREAFVSFDAERYGAVLSGYAAAGKEVSVKTLGSIVVDAVRLATRNVVLSVVARDGKVSSKKMRMYRTKFKFKELAALVPEDAFVETLRELAACGCDLLYNYSAVESWHRAAAAAAADASELPPEMPLIVGVGAMLRELRSDKLWASLERYVVSFVSVANVALLPPSAVFGTLELATGLAVIGDEYSETKCGSLRAATRAFATTYFETAHAKALDHLKTILENDTWQRWPVHASYGVADLKFVRPRQSVLARPVTATASTGGRLSLTERFAMEGNPFRALAPPVDEAASVVASGDAGGRGEVAAGERGGPLVGSATISLLRALAEYTHLLPALQACSGEVLNGMEELLLFYVFSVFKLFGLRGQDLVRELTLDPRTAGGAASESGAGAGESGSGASASGGNAGGNGTGSGGSNSAGDGSGVLGVGSSGSGGKGSKGGKGKMPKSSSSNSLTGLLARAVASGSGSSPESETTRVLALVRADSAVDAGLEAFVVRGLGLLPLESLPSLCSIVNLGSPTTLYGLAERVVGIESLVFVGEVLREVRPQVEESVDKQLRGAVASFYETSVAQLNPLREYMYANVGTRLIDLSASWQALNSVNFSPKEVGMEHNGYVNLLTRESQMLASRFASLSETVVPSEIQDKLWASIIECMATMLVEGYATTKKCSIEGRALMFLDLSVFRSELSKLTRLSPLPGMARVEGFVKAFYLQEHEIMPWIKDHFGEYSVKQLTGLVSSGAGDLGRKTRQKVIQYISKLQAP</sequence>
<name>A0A0L0DJF5_THETB</name>
<dbReference type="Proteomes" id="UP000054408">
    <property type="component" value="Unassembled WGS sequence"/>
</dbReference>
<keyword evidence="3" id="KW-0175">Coiled coil</keyword>
<dbReference type="GO" id="GO:1990745">
    <property type="term" value="C:EARP complex"/>
    <property type="evidence" value="ECO:0007669"/>
    <property type="project" value="InterPro"/>
</dbReference>
<dbReference type="GO" id="GO:0032456">
    <property type="term" value="P:endocytic recycling"/>
    <property type="evidence" value="ECO:0007669"/>
    <property type="project" value="InterPro"/>
</dbReference>
<dbReference type="InterPro" id="IPR040047">
    <property type="entry name" value="VPS50"/>
</dbReference>
<dbReference type="GO" id="GO:0042147">
    <property type="term" value="P:retrograde transport, endosome to Golgi"/>
    <property type="evidence" value="ECO:0007669"/>
    <property type="project" value="InterPro"/>
</dbReference>
<feature type="domain" description="Vacuolar protein sorting-associated protein 54 N-terminal" evidence="6">
    <location>
        <begin position="213"/>
        <end position="343"/>
    </location>
</feature>
<dbReference type="eggNOG" id="KOG2939">
    <property type="taxonomic scope" value="Eukaryota"/>
</dbReference>
<dbReference type="GO" id="GO:0005829">
    <property type="term" value="C:cytosol"/>
    <property type="evidence" value="ECO:0007669"/>
    <property type="project" value="GOC"/>
</dbReference>
<dbReference type="EMBL" id="GL349436">
    <property type="protein sequence ID" value="KNC52201.1"/>
    <property type="molecule type" value="Genomic_DNA"/>
</dbReference>
<accession>A0A0L0DJF5</accession>
<dbReference type="OMA" id="GMSQIHE"/>
<dbReference type="Pfam" id="PF10474">
    <property type="entry name" value="Syndetin_C"/>
    <property type="match status" value="1"/>
</dbReference>